<proteinExistence type="predicted"/>
<evidence type="ECO:0000313" key="2">
    <source>
        <dbReference type="Proteomes" id="UP000769157"/>
    </source>
</evidence>
<sequence length="133" mass="14506">MDVKLTSNGNLVDRISLSSLVSSSSSSTTFQSRCPIIWGSVWLRESPANRRDEINWNPLAALMTSPLEGIVSSLFSSKLSKMERTSFGALSMSSTRTQRPSFTAVVSTPFFHSNVPGVAPEEYVPRSSLESVC</sequence>
<dbReference type="OrthoDB" id="10510566at2759"/>
<reference evidence="1" key="1">
    <citation type="journal article" date="2021" name="Open Biol.">
        <title>Shared evolutionary footprints suggest mitochondrial oxidative damage underlies multiple complex I losses in fungi.</title>
        <authorList>
            <person name="Schikora-Tamarit M.A."/>
            <person name="Marcet-Houben M."/>
            <person name="Nosek J."/>
            <person name="Gabaldon T."/>
        </authorList>
    </citation>
    <scope>NUCLEOTIDE SEQUENCE</scope>
    <source>
        <strain evidence="1">CBS6075</strain>
    </source>
</reference>
<comment type="caution">
    <text evidence="1">The sequence shown here is derived from an EMBL/GenBank/DDBJ whole genome shotgun (WGS) entry which is preliminary data.</text>
</comment>
<reference evidence="1" key="2">
    <citation type="submission" date="2021-01" db="EMBL/GenBank/DDBJ databases">
        <authorList>
            <person name="Schikora-Tamarit M.A."/>
        </authorList>
    </citation>
    <scope>NUCLEOTIDE SEQUENCE</scope>
    <source>
        <strain evidence="1">CBS6075</strain>
    </source>
</reference>
<dbReference type="EMBL" id="JAEUBE010000378">
    <property type="protein sequence ID" value="KAH3662482.1"/>
    <property type="molecule type" value="Genomic_DNA"/>
</dbReference>
<dbReference type="GeneID" id="70237698"/>
<keyword evidence="2" id="KW-1185">Reference proteome</keyword>
<evidence type="ECO:0000313" key="1">
    <source>
        <dbReference type="EMBL" id="KAH3662482.1"/>
    </source>
</evidence>
<organism evidence="1 2">
    <name type="scientific">Ogataea philodendri</name>
    <dbReference type="NCBI Taxonomy" id="1378263"/>
    <lineage>
        <taxon>Eukaryota</taxon>
        <taxon>Fungi</taxon>
        <taxon>Dikarya</taxon>
        <taxon>Ascomycota</taxon>
        <taxon>Saccharomycotina</taxon>
        <taxon>Pichiomycetes</taxon>
        <taxon>Pichiales</taxon>
        <taxon>Pichiaceae</taxon>
        <taxon>Ogataea</taxon>
    </lineage>
</organism>
<dbReference type="Proteomes" id="UP000769157">
    <property type="component" value="Unassembled WGS sequence"/>
</dbReference>
<name>A0A9P8NZP9_9ASCO</name>
<dbReference type="AlphaFoldDB" id="A0A9P8NZP9"/>
<protein>
    <submittedName>
        <fullName evidence="1">Uncharacterized protein</fullName>
    </submittedName>
</protein>
<gene>
    <name evidence="1" type="ORF">OGAPHI_005734</name>
</gene>
<dbReference type="RefSeq" id="XP_046059571.1">
    <property type="nucleotide sequence ID" value="XM_046206947.1"/>
</dbReference>
<accession>A0A9P8NZP9</accession>